<sequence length="48" mass="5701">MTDNINKHLWKLEARKWRARRSRSRCSTASKLNSRRVNKVVCADDRGE</sequence>
<evidence type="ECO:0000313" key="1">
    <source>
        <dbReference type="EMBL" id="MBR0797299.1"/>
    </source>
</evidence>
<organism evidence="1 2">
    <name type="scientific">Bradyrhizobium jicamae</name>
    <dbReference type="NCBI Taxonomy" id="280332"/>
    <lineage>
        <taxon>Bacteria</taxon>
        <taxon>Pseudomonadati</taxon>
        <taxon>Pseudomonadota</taxon>
        <taxon>Alphaproteobacteria</taxon>
        <taxon>Hyphomicrobiales</taxon>
        <taxon>Nitrobacteraceae</taxon>
        <taxon>Bradyrhizobium</taxon>
    </lineage>
</organism>
<dbReference type="Proteomes" id="UP001315278">
    <property type="component" value="Unassembled WGS sequence"/>
</dbReference>
<evidence type="ECO:0000313" key="2">
    <source>
        <dbReference type="Proteomes" id="UP001315278"/>
    </source>
</evidence>
<protein>
    <submittedName>
        <fullName evidence="1">Uncharacterized protein</fullName>
    </submittedName>
</protein>
<reference evidence="2" key="1">
    <citation type="journal article" date="2021" name="ISME J.">
        <title>Evolutionary origin and ecological implication of a unique nif island in free-living Bradyrhizobium lineages.</title>
        <authorList>
            <person name="Tao J."/>
        </authorList>
    </citation>
    <scope>NUCLEOTIDE SEQUENCE [LARGE SCALE GENOMIC DNA]</scope>
    <source>
        <strain evidence="2">SZCCT0434</strain>
    </source>
</reference>
<dbReference type="EMBL" id="JAFCJH010000017">
    <property type="protein sequence ID" value="MBR0797299.1"/>
    <property type="molecule type" value="Genomic_DNA"/>
</dbReference>
<keyword evidence="2" id="KW-1185">Reference proteome</keyword>
<accession>A0ABS5FKJ5</accession>
<comment type="caution">
    <text evidence="1">The sequence shown here is derived from an EMBL/GenBank/DDBJ whole genome shotgun (WGS) entry which is preliminary data.</text>
</comment>
<dbReference type="RefSeq" id="WP_212493236.1">
    <property type="nucleotide sequence ID" value="NZ_JAFCJH010000017.1"/>
</dbReference>
<proteinExistence type="predicted"/>
<gene>
    <name evidence="1" type="ORF">JQ615_18075</name>
</gene>
<name>A0ABS5FKJ5_9BRAD</name>